<evidence type="ECO:0000259" key="6">
    <source>
        <dbReference type="Pfam" id="PF01258"/>
    </source>
</evidence>
<evidence type="ECO:0000256" key="3">
    <source>
        <dbReference type="ARBA" id="ARBA00022833"/>
    </source>
</evidence>
<dbReference type="PANTHER" id="PTHR33823">
    <property type="entry name" value="RNA POLYMERASE-BINDING TRANSCRIPTION FACTOR DKSA-RELATED"/>
    <property type="match status" value="1"/>
</dbReference>
<protein>
    <submittedName>
        <fullName evidence="7">Transcriptional regulator, TraR/DksA family</fullName>
    </submittedName>
</protein>
<feature type="region of interest" description="Disordered" evidence="5">
    <location>
        <begin position="203"/>
        <end position="222"/>
    </location>
</feature>
<dbReference type="GO" id="GO:0008270">
    <property type="term" value="F:zinc ion binding"/>
    <property type="evidence" value="ECO:0007669"/>
    <property type="project" value="UniProtKB-KW"/>
</dbReference>
<dbReference type="Gene3D" id="1.20.120.910">
    <property type="entry name" value="DksA, coiled-coil domain"/>
    <property type="match status" value="1"/>
</dbReference>
<name>A0A1M6GT65_9FIRM</name>
<dbReference type="SUPFAM" id="SSF109635">
    <property type="entry name" value="DnaK suppressor protein DksA, alpha-hairpin domain"/>
    <property type="match status" value="1"/>
</dbReference>
<dbReference type="InterPro" id="IPR000962">
    <property type="entry name" value="Znf_DskA_TraR"/>
</dbReference>
<evidence type="ECO:0000256" key="4">
    <source>
        <dbReference type="PROSITE-ProRule" id="PRU00510"/>
    </source>
</evidence>
<keyword evidence="1" id="KW-0479">Metal-binding</keyword>
<dbReference type="InterPro" id="IPR037187">
    <property type="entry name" value="DnaK_N"/>
</dbReference>
<accession>A0A1M6GT65</accession>
<feature type="region of interest" description="Disordered" evidence="5">
    <location>
        <begin position="168"/>
        <end position="190"/>
    </location>
</feature>
<evidence type="ECO:0000313" key="8">
    <source>
        <dbReference type="Proteomes" id="UP000184536"/>
    </source>
</evidence>
<evidence type="ECO:0000256" key="5">
    <source>
        <dbReference type="SAM" id="MobiDB-lite"/>
    </source>
</evidence>
<feature type="domain" description="Zinc finger DksA/TraR C4-type" evidence="6">
    <location>
        <begin position="87"/>
        <end position="116"/>
    </location>
</feature>
<organism evidence="7 8">
    <name type="scientific">Geosporobacter subterraneus DSM 17957</name>
    <dbReference type="NCBI Taxonomy" id="1121919"/>
    <lineage>
        <taxon>Bacteria</taxon>
        <taxon>Bacillati</taxon>
        <taxon>Bacillota</taxon>
        <taxon>Clostridia</taxon>
        <taxon>Peptostreptococcales</taxon>
        <taxon>Thermotaleaceae</taxon>
        <taxon>Geosporobacter</taxon>
    </lineage>
</organism>
<dbReference type="PANTHER" id="PTHR33823:SF4">
    <property type="entry name" value="GENERAL STRESS PROTEIN 16O"/>
    <property type="match status" value="1"/>
</dbReference>
<feature type="compositionally biased region" description="Basic and acidic residues" evidence="5">
    <location>
        <begin position="178"/>
        <end position="190"/>
    </location>
</feature>
<evidence type="ECO:0000313" key="7">
    <source>
        <dbReference type="EMBL" id="SHJ13072.1"/>
    </source>
</evidence>
<dbReference type="InterPro" id="IPR014240">
    <property type="entry name" value="YteA"/>
</dbReference>
<keyword evidence="8" id="KW-1185">Reference proteome</keyword>
<sequence>MDKKKLDHYKELLVREKKGVEDTLRRMDEFEPNASQREYFDELSAYDNHPADLGTETFEMEMNFNLKNNEELRLEEIERALDKIADGSYGNCITCGQEIPEERLEILPTAIQCMDCDKKGFSIHREVDTRPVEEEVLYPPFGRSYKDKDENYNGFDGEDSWQAVARFNDIPNDPSHNTGDHIGDFDDGERGIVQEVEQISQEYYQSQIPGLEREDIPDHQKK</sequence>
<proteinExistence type="predicted"/>
<dbReference type="SUPFAM" id="SSF57716">
    <property type="entry name" value="Glucocorticoid receptor-like (DNA-binding domain)"/>
    <property type="match status" value="1"/>
</dbReference>
<feature type="zinc finger region" description="dksA C4-type" evidence="4">
    <location>
        <begin position="92"/>
        <end position="116"/>
    </location>
</feature>
<dbReference type="PROSITE" id="PS51128">
    <property type="entry name" value="ZF_DKSA_2"/>
    <property type="match status" value="1"/>
</dbReference>
<evidence type="ECO:0000256" key="2">
    <source>
        <dbReference type="ARBA" id="ARBA00022771"/>
    </source>
</evidence>
<dbReference type="NCBIfam" id="TIGR02890">
    <property type="entry name" value="bacill_yteA"/>
    <property type="match status" value="1"/>
</dbReference>
<dbReference type="AlphaFoldDB" id="A0A1M6GT65"/>
<dbReference type="Proteomes" id="UP000184536">
    <property type="component" value="Unassembled WGS sequence"/>
</dbReference>
<dbReference type="OrthoDB" id="9811543at2"/>
<dbReference type="STRING" id="1121919.SAMN02745975_01340"/>
<keyword evidence="3" id="KW-0862">Zinc</keyword>
<dbReference type="RefSeq" id="WP_110940573.1">
    <property type="nucleotide sequence ID" value="NZ_FQZV01000015.1"/>
</dbReference>
<dbReference type="Pfam" id="PF01258">
    <property type="entry name" value="zf-dskA_traR"/>
    <property type="match status" value="1"/>
</dbReference>
<gene>
    <name evidence="7" type="ORF">SAMN02745975_01340</name>
</gene>
<dbReference type="EMBL" id="FQZV01000015">
    <property type="protein sequence ID" value="SHJ13072.1"/>
    <property type="molecule type" value="Genomic_DNA"/>
</dbReference>
<feature type="compositionally biased region" description="Basic and acidic residues" evidence="5">
    <location>
        <begin position="211"/>
        <end position="222"/>
    </location>
</feature>
<reference evidence="8" key="1">
    <citation type="submission" date="2016-11" db="EMBL/GenBank/DDBJ databases">
        <authorList>
            <person name="Varghese N."/>
            <person name="Submissions S."/>
        </authorList>
    </citation>
    <scope>NUCLEOTIDE SEQUENCE [LARGE SCALE GENOMIC DNA]</scope>
    <source>
        <strain evidence="8">DSM 17957</strain>
    </source>
</reference>
<keyword evidence="2" id="KW-0863">Zinc-finger</keyword>
<evidence type="ECO:0000256" key="1">
    <source>
        <dbReference type="ARBA" id="ARBA00022723"/>
    </source>
</evidence>